<dbReference type="Gene3D" id="3.10.20.280">
    <property type="entry name" value="RnfH-like"/>
    <property type="match status" value="1"/>
</dbReference>
<evidence type="ECO:0000256" key="1">
    <source>
        <dbReference type="ARBA" id="ARBA00010645"/>
    </source>
</evidence>
<accession>A0ABY9YZG4</accession>
<sequence length="103" mass="11438">MSSADHSLTVEVAFARPEKQRLVSLGVTPGTTAAQAVARADLPALFPEVPAEMFQRLDVGIFGKVLREPAGYRLREGDRVELYRPLLIDPKAARLARAKRQRR</sequence>
<comment type="similarity">
    <text evidence="1 2">Belongs to the UPF0125 (RnfH) family.</text>
</comment>
<dbReference type="EMBL" id="CP119391">
    <property type="protein sequence ID" value="WNK19850.1"/>
    <property type="molecule type" value="Genomic_DNA"/>
</dbReference>
<dbReference type="Pfam" id="PF03658">
    <property type="entry name" value="Ub-RnfH"/>
    <property type="match status" value="1"/>
</dbReference>
<organism evidence="3 4">
    <name type="scientific">Halomonas piscis</name>
    <dbReference type="NCBI Taxonomy" id="3031727"/>
    <lineage>
        <taxon>Bacteria</taxon>
        <taxon>Pseudomonadati</taxon>
        <taxon>Pseudomonadota</taxon>
        <taxon>Gammaproteobacteria</taxon>
        <taxon>Oceanospirillales</taxon>
        <taxon>Halomonadaceae</taxon>
        <taxon>Halomonas</taxon>
    </lineage>
</organism>
<evidence type="ECO:0000313" key="4">
    <source>
        <dbReference type="Proteomes" id="UP001301869"/>
    </source>
</evidence>
<dbReference type="InterPro" id="IPR016155">
    <property type="entry name" value="Mopterin_synth/thiamin_S_b"/>
</dbReference>
<evidence type="ECO:0000256" key="2">
    <source>
        <dbReference type="HAMAP-Rule" id="MF_00460"/>
    </source>
</evidence>
<evidence type="ECO:0000313" key="3">
    <source>
        <dbReference type="EMBL" id="WNK19850.1"/>
    </source>
</evidence>
<dbReference type="HAMAP" id="MF_00460">
    <property type="entry name" value="UPF0125_RnfH"/>
    <property type="match status" value="1"/>
</dbReference>
<dbReference type="PANTHER" id="PTHR37483">
    <property type="entry name" value="UPF0125 PROTEIN RATB"/>
    <property type="match status" value="1"/>
</dbReference>
<dbReference type="Proteomes" id="UP001301869">
    <property type="component" value="Chromosome"/>
</dbReference>
<dbReference type="InterPro" id="IPR005346">
    <property type="entry name" value="RnfH"/>
</dbReference>
<dbReference type="SUPFAM" id="SSF54285">
    <property type="entry name" value="MoaD/ThiS"/>
    <property type="match status" value="1"/>
</dbReference>
<name>A0ABY9YZG4_9GAMM</name>
<dbReference type="PANTHER" id="PTHR37483:SF1">
    <property type="entry name" value="UPF0125 PROTEIN RATB"/>
    <property type="match status" value="1"/>
</dbReference>
<keyword evidence="4" id="KW-1185">Reference proteome</keyword>
<dbReference type="InterPro" id="IPR037021">
    <property type="entry name" value="RnfH_sf"/>
</dbReference>
<proteinExistence type="inferred from homology"/>
<dbReference type="RefSeq" id="WP_311883307.1">
    <property type="nucleotide sequence ID" value="NZ_CP119391.1"/>
</dbReference>
<protein>
    <recommendedName>
        <fullName evidence="2">UPF0125 protein P1P91_13630</fullName>
    </recommendedName>
</protein>
<reference evidence="3 4" key="1">
    <citation type="submission" date="2023-03" db="EMBL/GenBank/DDBJ databases">
        <title>Halomonas sp. nov., isolated from Korean tranditional fermented seafood 'Jeotgal'.</title>
        <authorList>
            <person name="Kim B."/>
            <person name="Shin N.-R."/>
        </authorList>
    </citation>
    <scope>NUCLEOTIDE SEQUENCE [LARGE SCALE GENOMIC DNA]</scope>
    <source>
        <strain evidence="3 4">SG2L-4</strain>
    </source>
</reference>
<gene>
    <name evidence="3" type="ORF">P1P91_13630</name>
</gene>